<dbReference type="RefSeq" id="WP_086743984.1">
    <property type="nucleotide sequence ID" value="NZ_MWPV01000002.1"/>
</dbReference>
<dbReference type="EMBL" id="MWPV01000002">
    <property type="protein sequence ID" value="OUL58682.1"/>
    <property type="molecule type" value="Genomic_DNA"/>
</dbReference>
<accession>A0A244CST4</accession>
<gene>
    <name evidence="1" type="ORF">B1199_07045</name>
</gene>
<dbReference type="InterPro" id="IPR005358">
    <property type="entry name" value="Puta_zinc/iron-chelating_dom"/>
</dbReference>
<evidence type="ECO:0000313" key="2">
    <source>
        <dbReference type="Proteomes" id="UP000194841"/>
    </source>
</evidence>
<dbReference type="NCBIfam" id="NF003505">
    <property type="entry name" value="PRK05170.2-3"/>
    <property type="match status" value="1"/>
</dbReference>
<dbReference type="Proteomes" id="UP000194841">
    <property type="component" value="Unassembled WGS sequence"/>
</dbReference>
<dbReference type="OrthoDB" id="9786855at2"/>
<evidence type="ECO:0008006" key="3">
    <source>
        <dbReference type="Google" id="ProtNLM"/>
    </source>
</evidence>
<dbReference type="InterPro" id="IPR008228">
    <property type="entry name" value="UCP006173"/>
</dbReference>
<evidence type="ECO:0000313" key="1">
    <source>
        <dbReference type="EMBL" id="OUL58682.1"/>
    </source>
</evidence>
<dbReference type="AlphaFoldDB" id="A0A244CST4"/>
<dbReference type="Pfam" id="PF03692">
    <property type="entry name" value="CxxCxxCC"/>
    <property type="match status" value="1"/>
</dbReference>
<dbReference type="PANTHER" id="PTHR37421:SF1">
    <property type="entry name" value="UPF0260 PROTEIN YCGN"/>
    <property type="match status" value="1"/>
</dbReference>
<proteinExistence type="predicted"/>
<sequence length="166" mass="19178">MLQDNFWQQKRLSEMTQQEWEAICDGCGKCCLNSFIDSEDEEDEFAPTDTLRDGEEIIFTNIACQYLDSSACSCTNYENRQRLVPSCVKLTKDNLKDIFFMPQSCSYRRLHEGRGLASWHPLNHNGDKTAMHDAGISVKDKVVKDNEVNLDNFQDYIATWPTFDKD</sequence>
<organism evidence="1 2">
    <name type="scientific">Pseudoalteromonas ulvae</name>
    <dbReference type="NCBI Taxonomy" id="107327"/>
    <lineage>
        <taxon>Bacteria</taxon>
        <taxon>Pseudomonadati</taxon>
        <taxon>Pseudomonadota</taxon>
        <taxon>Gammaproteobacteria</taxon>
        <taxon>Alteromonadales</taxon>
        <taxon>Pseudoalteromonadaceae</taxon>
        <taxon>Pseudoalteromonas</taxon>
    </lineage>
</organism>
<protein>
    <recommendedName>
        <fullName evidence="3">YcgN family cysteine cluster protein</fullName>
    </recommendedName>
</protein>
<keyword evidence="2" id="KW-1185">Reference proteome</keyword>
<dbReference type="PIRSF" id="PIRSF006173">
    <property type="entry name" value="UCP006173"/>
    <property type="match status" value="1"/>
</dbReference>
<reference evidence="1 2" key="1">
    <citation type="submission" date="2017-02" db="EMBL/GenBank/DDBJ databases">
        <title>Pseudoalteromonas ulvae TC14 Genome.</title>
        <authorList>
            <person name="Molmeret M."/>
        </authorList>
    </citation>
    <scope>NUCLEOTIDE SEQUENCE [LARGE SCALE GENOMIC DNA]</scope>
    <source>
        <strain evidence="1">TC14</strain>
    </source>
</reference>
<dbReference type="NCBIfam" id="NF003501">
    <property type="entry name" value="PRK05170.1-5"/>
    <property type="match status" value="1"/>
</dbReference>
<comment type="caution">
    <text evidence="1">The sequence shown here is derived from an EMBL/GenBank/DDBJ whole genome shotgun (WGS) entry which is preliminary data.</text>
</comment>
<name>A0A244CST4_PSEDV</name>
<dbReference type="PANTHER" id="PTHR37421">
    <property type="entry name" value="UPF0260 PROTEIN YCGN"/>
    <property type="match status" value="1"/>
</dbReference>